<organism evidence="3 4">
    <name type="scientific">Parastrongyloides trichosuri</name>
    <name type="common">Possum-specific nematode worm</name>
    <dbReference type="NCBI Taxonomy" id="131310"/>
    <lineage>
        <taxon>Eukaryota</taxon>
        <taxon>Metazoa</taxon>
        <taxon>Ecdysozoa</taxon>
        <taxon>Nematoda</taxon>
        <taxon>Chromadorea</taxon>
        <taxon>Rhabditida</taxon>
        <taxon>Tylenchina</taxon>
        <taxon>Panagrolaimomorpha</taxon>
        <taxon>Strongyloidoidea</taxon>
        <taxon>Strongyloididae</taxon>
        <taxon>Parastrongyloides</taxon>
    </lineage>
</organism>
<feature type="region of interest" description="Disordered" evidence="2">
    <location>
        <begin position="1"/>
        <end position="48"/>
    </location>
</feature>
<proteinExistence type="inferred from homology"/>
<dbReference type="GO" id="GO:0003677">
    <property type="term" value="F:DNA binding"/>
    <property type="evidence" value="ECO:0007669"/>
    <property type="project" value="InterPro"/>
</dbReference>
<dbReference type="Gene3D" id="1.10.20.10">
    <property type="entry name" value="Histone, subunit A"/>
    <property type="match status" value="1"/>
</dbReference>
<dbReference type="STRING" id="131310.A0A0N5A0M1"/>
<dbReference type="PANTHER" id="PTHR45810">
    <property type="entry name" value="HISTONE H3.2"/>
    <property type="match status" value="1"/>
</dbReference>
<keyword evidence="3" id="KW-1185">Reference proteome</keyword>
<evidence type="ECO:0000313" key="4">
    <source>
        <dbReference type="WBParaSite" id="PTRK_0001497100.1"/>
    </source>
</evidence>
<dbReference type="SUPFAM" id="SSF47113">
    <property type="entry name" value="Histone-fold"/>
    <property type="match status" value="1"/>
</dbReference>
<evidence type="ECO:0000313" key="3">
    <source>
        <dbReference type="Proteomes" id="UP000038045"/>
    </source>
</evidence>
<dbReference type="GO" id="GO:0030527">
    <property type="term" value="F:structural constituent of chromatin"/>
    <property type="evidence" value="ECO:0007669"/>
    <property type="project" value="InterPro"/>
</dbReference>
<dbReference type="AlphaFoldDB" id="A0A0N5A0M1"/>
<dbReference type="PRINTS" id="PR00622">
    <property type="entry name" value="HISTONEH3"/>
</dbReference>
<dbReference type="InterPro" id="IPR000164">
    <property type="entry name" value="Histone_H3/CENP-A"/>
</dbReference>
<reference evidence="4" key="1">
    <citation type="submission" date="2016-03" db="UniProtKB">
        <authorList>
            <consortium name="WormBaseParasite"/>
        </authorList>
    </citation>
    <scope>IDENTIFICATION</scope>
</reference>
<dbReference type="GO" id="GO:0000786">
    <property type="term" value="C:nucleosome"/>
    <property type="evidence" value="ECO:0007669"/>
    <property type="project" value="InterPro"/>
</dbReference>
<evidence type="ECO:0000256" key="2">
    <source>
        <dbReference type="SAM" id="MobiDB-lite"/>
    </source>
</evidence>
<name>A0A0N5A0M1_PARTI</name>
<dbReference type="GO" id="GO:0046982">
    <property type="term" value="F:protein heterodimerization activity"/>
    <property type="evidence" value="ECO:0007669"/>
    <property type="project" value="InterPro"/>
</dbReference>
<sequence>MFPTTTKPIGEVVTGEDPVKGEDAVEGDAVTGGKSPRKQADPKRRRPKHACMSVLSFFGRVKKPRRYRPGTVAVREIKKYQKSTELLIRKLPFHRL</sequence>
<dbReference type="Proteomes" id="UP000038045">
    <property type="component" value="Unplaced"/>
</dbReference>
<accession>A0A0N5A0M1</accession>
<evidence type="ECO:0000256" key="1">
    <source>
        <dbReference type="ARBA" id="ARBA00010343"/>
    </source>
</evidence>
<dbReference type="InterPro" id="IPR009072">
    <property type="entry name" value="Histone-fold"/>
</dbReference>
<protein>
    <submittedName>
        <fullName evidence="4">Histone domain-containing protein</fullName>
    </submittedName>
</protein>
<comment type="similarity">
    <text evidence="1">Belongs to the histone H3 family.</text>
</comment>
<dbReference type="WBParaSite" id="PTRK_0001497100.1">
    <property type="protein sequence ID" value="PTRK_0001497100.1"/>
    <property type="gene ID" value="PTRK_0001497100"/>
</dbReference>